<dbReference type="AlphaFoldDB" id="A0A0E1X2S4"/>
<protein>
    <submittedName>
        <fullName evidence="1">Uncharacterized protein</fullName>
    </submittedName>
</protein>
<name>A0A0E1X2S4_9HYPH</name>
<dbReference type="HOGENOM" id="CLU_2858943_0_0_5"/>
<gene>
    <name evidence="1" type="ORF">BALG_00560</name>
</gene>
<accession>A0A0E1X2S4</accession>
<proteinExistence type="predicted"/>
<organism evidence="1">
    <name type="scientific">Brucella pinnipedialis M292/94/1</name>
    <dbReference type="NCBI Taxonomy" id="520462"/>
    <lineage>
        <taxon>Bacteria</taxon>
        <taxon>Pseudomonadati</taxon>
        <taxon>Pseudomonadota</taxon>
        <taxon>Alphaproteobacteria</taxon>
        <taxon>Hyphomicrobiales</taxon>
        <taxon>Brucellaceae</taxon>
        <taxon>Brucella/Ochrobactrum group</taxon>
        <taxon>Brucella</taxon>
    </lineage>
</organism>
<reference evidence="1" key="1">
    <citation type="submission" date="2009-01" db="EMBL/GenBank/DDBJ databases">
        <title>The Genome Sequence of Brucella pinnipedialis M292/94/1.</title>
        <authorList>
            <consortium name="The Broad Institute Genome Sequencing Platform"/>
            <person name="Ward D."/>
            <person name="Young S.K."/>
            <person name="Kodira C.D."/>
            <person name="Zeng Q."/>
            <person name="Koehrsen M."/>
            <person name="Alvarado L."/>
            <person name="Berlin A."/>
            <person name="Borenstein D."/>
            <person name="Chen Z."/>
            <person name="Engels R."/>
            <person name="Freedman E."/>
            <person name="Gellesch M."/>
            <person name="Goldberg J."/>
            <person name="Griggs A."/>
            <person name="Gujja S."/>
            <person name="Heiman D."/>
            <person name="Hepburn T."/>
            <person name="Howarth C."/>
            <person name="Jen D."/>
            <person name="Larson L."/>
            <person name="Lewis B."/>
            <person name="Mehta T."/>
            <person name="Park D."/>
            <person name="Pearson M."/>
            <person name="Roberts A."/>
            <person name="Saif S."/>
            <person name="Shea T."/>
            <person name="Shenoy N."/>
            <person name="Sisk P."/>
            <person name="Stolte C."/>
            <person name="Sykes S."/>
            <person name="Walk T."/>
            <person name="White J."/>
            <person name="Yandava C."/>
            <person name="Whatmore A.M."/>
            <person name="Perrett L.L."/>
            <person name="O'Callaghan D."/>
            <person name="Nusbaum C."/>
            <person name="Galagan J."/>
            <person name="Birren B."/>
        </authorList>
    </citation>
    <scope>NUCLEOTIDE SEQUENCE [LARGE SCALE GENOMIC DNA]</scope>
    <source>
        <strain evidence="1">M292/94/1</strain>
    </source>
</reference>
<dbReference type="Proteomes" id="UP000004659">
    <property type="component" value="Unassembled WGS sequence"/>
</dbReference>
<evidence type="ECO:0000313" key="1">
    <source>
        <dbReference type="EMBL" id="EEZ30441.1"/>
    </source>
</evidence>
<dbReference type="EMBL" id="EQ999546">
    <property type="protein sequence ID" value="EEZ30441.1"/>
    <property type="molecule type" value="Genomic_DNA"/>
</dbReference>
<dbReference type="GeneID" id="93015066"/>
<dbReference type="RefSeq" id="WP_002965540.1">
    <property type="nucleotide sequence ID" value="NZ_EQ999546.1"/>
</dbReference>
<sequence>MGQDGERTSWFVAVDLYDILFGLRTGISTRWFLKREETKTLRKAESAQYALSSRSQISSRPRPG</sequence>